<keyword evidence="2" id="KW-0488">Methylation</keyword>
<organism evidence="5 6">
    <name type="scientific">Rhynchophorus ferrugineus</name>
    <name type="common">Red palm weevil</name>
    <name type="synonym">Curculio ferrugineus</name>
    <dbReference type="NCBI Taxonomy" id="354439"/>
    <lineage>
        <taxon>Eukaryota</taxon>
        <taxon>Metazoa</taxon>
        <taxon>Ecdysozoa</taxon>
        <taxon>Arthropoda</taxon>
        <taxon>Hexapoda</taxon>
        <taxon>Insecta</taxon>
        <taxon>Pterygota</taxon>
        <taxon>Neoptera</taxon>
        <taxon>Endopterygota</taxon>
        <taxon>Coleoptera</taxon>
        <taxon>Polyphaga</taxon>
        <taxon>Cucujiformia</taxon>
        <taxon>Curculionidae</taxon>
        <taxon>Dryophthorinae</taxon>
        <taxon>Rhynchophorus</taxon>
    </lineage>
</organism>
<sequence>MYLIRKISNSCNTKIPLSLEKIINFRTATRFRLNFSQAPNCVTTLIVNNVNLDRYLLQLNDEYNNLLKNENYVANRRYIELKPIIDLLEEKKSILDNIDSLKELLQSDDKDVSDLAKEEKHEFEIRLNELDEYLIEALYPNEKQDFCDSMVLEVQAGVGGQEAMLFAQELFNTYCNFIANKGWEYEFVEYLTTEIGGLRRASILVTGPEVFKYFKHEAGVHRVQRTPITEKSGRIHTSTVSVIALPQPTEIEIHIEPKDLKIETKRSTGAGGQHVNTTDSAVRIVHIPTGISVECQIDRSQIKNRKLALSRLRAILYQRKLDEQLAETAAKRKSQVKSRDRNEKIRTYNYNQDRITDHRLNGVHLHNLPQFLEGGDQLENLIQSIHKQSKINDLLQLVENIK</sequence>
<dbReference type="PANTHER" id="PTHR43804">
    <property type="entry name" value="LD18447P"/>
    <property type="match status" value="1"/>
</dbReference>
<feature type="domain" description="Prokaryotic-type class I peptide chain release factors" evidence="4">
    <location>
        <begin position="266"/>
        <end position="282"/>
    </location>
</feature>
<evidence type="ECO:0000256" key="2">
    <source>
        <dbReference type="ARBA" id="ARBA00022481"/>
    </source>
</evidence>
<evidence type="ECO:0000256" key="1">
    <source>
        <dbReference type="ARBA" id="ARBA00010835"/>
    </source>
</evidence>
<dbReference type="SUPFAM" id="SSF75620">
    <property type="entry name" value="Release factor"/>
    <property type="match status" value="1"/>
</dbReference>
<evidence type="ECO:0000313" key="6">
    <source>
        <dbReference type="Proteomes" id="UP000625711"/>
    </source>
</evidence>
<dbReference type="OrthoDB" id="2019491at2759"/>
<dbReference type="InterPro" id="IPR005139">
    <property type="entry name" value="PCRF"/>
</dbReference>
<dbReference type="SMART" id="SM00937">
    <property type="entry name" value="PCRF"/>
    <property type="match status" value="1"/>
</dbReference>
<dbReference type="Pfam" id="PF00472">
    <property type="entry name" value="RF-1"/>
    <property type="match status" value="1"/>
</dbReference>
<keyword evidence="3" id="KW-0648">Protein biosynthesis</keyword>
<dbReference type="InterPro" id="IPR045853">
    <property type="entry name" value="Pep_chain_release_fac_I_sf"/>
</dbReference>
<evidence type="ECO:0000256" key="3">
    <source>
        <dbReference type="ARBA" id="ARBA00022917"/>
    </source>
</evidence>
<protein>
    <recommendedName>
        <fullName evidence="4">Prokaryotic-type class I peptide chain release factors domain-containing protein</fullName>
    </recommendedName>
</protein>
<dbReference type="PANTHER" id="PTHR43804:SF7">
    <property type="entry name" value="LD18447P"/>
    <property type="match status" value="1"/>
</dbReference>
<dbReference type="InterPro" id="IPR000352">
    <property type="entry name" value="Pep_chain_release_fac_I"/>
</dbReference>
<dbReference type="GO" id="GO:0005737">
    <property type="term" value="C:cytoplasm"/>
    <property type="evidence" value="ECO:0007669"/>
    <property type="project" value="UniProtKB-ARBA"/>
</dbReference>
<dbReference type="Proteomes" id="UP000625711">
    <property type="component" value="Unassembled WGS sequence"/>
</dbReference>
<dbReference type="Gene3D" id="6.10.140.1950">
    <property type="match status" value="1"/>
</dbReference>
<comment type="similarity">
    <text evidence="1">Belongs to the prokaryotic/mitochondrial release factor family.</text>
</comment>
<accession>A0A834IHC3</accession>
<evidence type="ECO:0000313" key="5">
    <source>
        <dbReference type="EMBL" id="KAF7274047.1"/>
    </source>
</evidence>
<dbReference type="PROSITE" id="PS00745">
    <property type="entry name" value="RF_PROK_I"/>
    <property type="match status" value="1"/>
</dbReference>
<evidence type="ECO:0000259" key="4">
    <source>
        <dbReference type="PROSITE" id="PS00745"/>
    </source>
</evidence>
<dbReference type="Pfam" id="PF03462">
    <property type="entry name" value="PCRF"/>
    <property type="match status" value="1"/>
</dbReference>
<dbReference type="Gene3D" id="3.30.160.20">
    <property type="match status" value="1"/>
</dbReference>
<dbReference type="InterPro" id="IPR050057">
    <property type="entry name" value="Prokaryotic/Mito_RF"/>
</dbReference>
<name>A0A834IHC3_RHYFE</name>
<gene>
    <name evidence="5" type="ORF">GWI33_013267</name>
</gene>
<comment type="caution">
    <text evidence="5">The sequence shown here is derived from an EMBL/GenBank/DDBJ whole genome shotgun (WGS) entry which is preliminary data.</text>
</comment>
<proteinExistence type="inferred from homology"/>
<reference evidence="5" key="1">
    <citation type="submission" date="2020-08" db="EMBL/GenBank/DDBJ databases">
        <title>Genome sequencing and assembly of the red palm weevil Rhynchophorus ferrugineus.</title>
        <authorList>
            <person name="Dias G.B."/>
            <person name="Bergman C.M."/>
            <person name="Manee M."/>
        </authorList>
    </citation>
    <scope>NUCLEOTIDE SEQUENCE</scope>
    <source>
        <strain evidence="5">AA-2017</strain>
        <tissue evidence="5">Whole larva</tissue>
    </source>
</reference>
<dbReference type="Gene3D" id="3.30.70.1660">
    <property type="match status" value="1"/>
</dbReference>
<dbReference type="EMBL" id="JAACXV010013109">
    <property type="protein sequence ID" value="KAF7274047.1"/>
    <property type="molecule type" value="Genomic_DNA"/>
</dbReference>
<dbReference type="AlphaFoldDB" id="A0A834IHC3"/>
<dbReference type="FunFam" id="3.30.160.20:FF:000004">
    <property type="entry name" value="Peptide chain release factor 1"/>
    <property type="match status" value="1"/>
</dbReference>
<dbReference type="GO" id="GO:0003747">
    <property type="term" value="F:translation release factor activity"/>
    <property type="evidence" value="ECO:0007669"/>
    <property type="project" value="InterPro"/>
</dbReference>
<keyword evidence="6" id="KW-1185">Reference proteome</keyword>